<protein>
    <submittedName>
        <fullName evidence="2">Fructosamine-3-kinase</fullName>
    </submittedName>
</protein>
<dbReference type="Gene3D" id="3.90.1200.10">
    <property type="match status" value="1"/>
</dbReference>
<evidence type="ECO:0000256" key="1">
    <source>
        <dbReference type="PIRNR" id="PIRNR006221"/>
    </source>
</evidence>
<dbReference type="PANTHER" id="PTHR12149:SF8">
    <property type="entry name" value="PROTEIN-RIBULOSAMINE 3-KINASE"/>
    <property type="match status" value="1"/>
</dbReference>
<keyword evidence="1" id="KW-0808">Transferase</keyword>
<dbReference type="RefSeq" id="WP_221437282.1">
    <property type="nucleotide sequence ID" value="NZ_BAAACU010000053.1"/>
</dbReference>
<dbReference type="SUPFAM" id="SSF56112">
    <property type="entry name" value="Protein kinase-like (PK-like)"/>
    <property type="match status" value="1"/>
</dbReference>
<dbReference type="AlphaFoldDB" id="A0A841RR15"/>
<evidence type="ECO:0000313" key="3">
    <source>
        <dbReference type="Proteomes" id="UP000572212"/>
    </source>
</evidence>
<dbReference type="EMBL" id="JACHON010000007">
    <property type="protein sequence ID" value="MBB6513058.1"/>
    <property type="molecule type" value="Genomic_DNA"/>
</dbReference>
<dbReference type="InterPro" id="IPR011009">
    <property type="entry name" value="Kinase-like_dom_sf"/>
</dbReference>
<dbReference type="Pfam" id="PF03881">
    <property type="entry name" value="Fructosamin_kin"/>
    <property type="match status" value="1"/>
</dbReference>
<comment type="similarity">
    <text evidence="1">Belongs to the fructosamine kinase family.</text>
</comment>
<dbReference type="GO" id="GO:0016301">
    <property type="term" value="F:kinase activity"/>
    <property type="evidence" value="ECO:0007669"/>
    <property type="project" value="UniProtKB-UniRule"/>
</dbReference>
<comment type="caution">
    <text evidence="2">The sequence shown here is derived from an EMBL/GenBank/DDBJ whole genome shotgun (WGS) entry which is preliminary data.</text>
</comment>
<organism evidence="2 3">
    <name type="scientific">Gracilibacillus halotolerans</name>
    <dbReference type="NCBI Taxonomy" id="74386"/>
    <lineage>
        <taxon>Bacteria</taxon>
        <taxon>Bacillati</taxon>
        <taxon>Bacillota</taxon>
        <taxon>Bacilli</taxon>
        <taxon>Bacillales</taxon>
        <taxon>Bacillaceae</taxon>
        <taxon>Gracilibacillus</taxon>
    </lineage>
</organism>
<dbReference type="Proteomes" id="UP000572212">
    <property type="component" value="Unassembled WGS sequence"/>
</dbReference>
<keyword evidence="1 2" id="KW-0418">Kinase</keyword>
<dbReference type="PIRSF" id="PIRSF006221">
    <property type="entry name" value="Ketosamine-3-kinase"/>
    <property type="match status" value="1"/>
</dbReference>
<dbReference type="PANTHER" id="PTHR12149">
    <property type="entry name" value="FRUCTOSAMINE 3 KINASE-RELATED PROTEIN"/>
    <property type="match status" value="1"/>
</dbReference>
<name>A0A841RR15_9BACI</name>
<reference evidence="2 3" key="1">
    <citation type="submission" date="2020-08" db="EMBL/GenBank/DDBJ databases">
        <title>Genomic Encyclopedia of Type Strains, Phase IV (KMG-IV): sequencing the most valuable type-strain genomes for metagenomic binning, comparative biology and taxonomic classification.</title>
        <authorList>
            <person name="Goeker M."/>
        </authorList>
    </citation>
    <scope>NUCLEOTIDE SEQUENCE [LARGE SCALE GENOMIC DNA]</scope>
    <source>
        <strain evidence="2 3">DSM 11805</strain>
    </source>
</reference>
<keyword evidence="3" id="KW-1185">Reference proteome</keyword>
<sequence>MIKDRLKKIGDDNPIIEQRPVVGGDINNSFYVRTNEQEYFVKSNQNVHPSFFEVEARGLQTIRQTDTINVPKVYYFDTDSTDTMYFIMEWIEGERTEQTGEILGSQLAKMHVAKSQPYYGLDFTSFVGTLTQENAWYENWTDYYREKRLLPQLELGKRRGYISGKRLRNLEYVMEHIEKYIPSNPKVSLLHGDLWAGNWMAGPSGTPYLIDPSIVYGDNVFELAMTELFGGFPREFYDAYQEILPLPDDYEDRKPIYQLFYLLVHLNLFGETYGPSVDRILEKYI</sequence>
<evidence type="ECO:0000313" key="2">
    <source>
        <dbReference type="EMBL" id="MBB6513058.1"/>
    </source>
</evidence>
<proteinExistence type="inferred from homology"/>
<gene>
    <name evidence="2" type="ORF">GGQ92_001848</name>
</gene>
<accession>A0A841RR15</accession>
<dbReference type="InterPro" id="IPR016477">
    <property type="entry name" value="Fructo-/Ketosamine-3-kinase"/>
</dbReference>
<dbReference type="Gene3D" id="3.30.200.20">
    <property type="entry name" value="Phosphorylase Kinase, domain 1"/>
    <property type="match status" value="1"/>
</dbReference>